<name>A0ABV6QRW7_9ACTN</name>
<proteinExistence type="predicted"/>
<gene>
    <name evidence="2" type="ORF">ACFFGN_25095</name>
</gene>
<evidence type="ECO:0000313" key="2">
    <source>
        <dbReference type="EMBL" id="MFC0627376.1"/>
    </source>
</evidence>
<keyword evidence="1" id="KW-0812">Transmembrane</keyword>
<feature type="transmembrane region" description="Helical" evidence="1">
    <location>
        <begin position="118"/>
        <end position="139"/>
    </location>
</feature>
<dbReference type="InterPro" id="IPR045713">
    <property type="entry name" value="DUF6069"/>
</dbReference>
<dbReference type="Proteomes" id="UP001589890">
    <property type="component" value="Unassembled WGS sequence"/>
</dbReference>
<protein>
    <submittedName>
        <fullName evidence="2">DUF6069 family protein</fullName>
    </submittedName>
</protein>
<reference evidence="2 3" key="1">
    <citation type="submission" date="2024-09" db="EMBL/GenBank/DDBJ databases">
        <authorList>
            <person name="Sun Q."/>
            <person name="Mori K."/>
        </authorList>
    </citation>
    <scope>NUCLEOTIDE SEQUENCE [LARGE SCALE GENOMIC DNA]</scope>
    <source>
        <strain evidence="2 3">CGMCC 1.15906</strain>
    </source>
</reference>
<keyword evidence="1" id="KW-1133">Transmembrane helix</keyword>
<keyword evidence="1" id="KW-0472">Membrane</keyword>
<sequence>MSSAAATVGTPGRAAPARRLARATAVVISAVAALVVWVIADPLLGVNLTVVREGVTTTIGAGMVLLMATVSALLGWALLALLERFIARPRAWRIWLGVAIAVLALSLVMPFNSGEIDGSAQVALLVMHLAVGVPLMALLGRTAGD</sequence>
<dbReference type="EMBL" id="JBHLTC010000032">
    <property type="protein sequence ID" value="MFC0627376.1"/>
    <property type="molecule type" value="Genomic_DNA"/>
</dbReference>
<dbReference type="Pfam" id="PF19545">
    <property type="entry name" value="DUF6069"/>
    <property type="match status" value="1"/>
</dbReference>
<feature type="transmembrane region" description="Helical" evidence="1">
    <location>
        <begin position="59"/>
        <end position="82"/>
    </location>
</feature>
<evidence type="ECO:0000256" key="1">
    <source>
        <dbReference type="SAM" id="Phobius"/>
    </source>
</evidence>
<accession>A0ABV6QRW7</accession>
<organism evidence="2 3">
    <name type="scientific">Kribbella deserti</name>
    <dbReference type="NCBI Taxonomy" id="1926257"/>
    <lineage>
        <taxon>Bacteria</taxon>
        <taxon>Bacillati</taxon>
        <taxon>Actinomycetota</taxon>
        <taxon>Actinomycetes</taxon>
        <taxon>Propionibacteriales</taxon>
        <taxon>Kribbellaceae</taxon>
        <taxon>Kribbella</taxon>
    </lineage>
</organism>
<evidence type="ECO:0000313" key="3">
    <source>
        <dbReference type="Proteomes" id="UP001589890"/>
    </source>
</evidence>
<dbReference type="RefSeq" id="WP_380051997.1">
    <property type="nucleotide sequence ID" value="NZ_JBHLTC010000032.1"/>
</dbReference>
<keyword evidence="3" id="KW-1185">Reference proteome</keyword>
<comment type="caution">
    <text evidence="2">The sequence shown here is derived from an EMBL/GenBank/DDBJ whole genome shotgun (WGS) entry which is preliminary data.</text>
</comment>
<feature type="transmembrane region" description="Helical" evidence="1">
    <location>
        <begin position="20"/>
        <end position="39"/>
    </location>
</feature>
<feature type="transmembrane region" description="Helical" evidence="1">
    <location>
        <begin position="94"/>
        <end position="112"/>
    </location>
</feature>